<evidence type="ECO:0000256" key="1">
    <source>
        <dbReference type="SAM" id="SignalP"/>
    </source>
</evidence>
<evidence type="ECO:0000313" key="2">
    <source>
        <dbReference type="EMBL" id="PVA09041.1"/>
    </source>
</evidence>
<proteinExistence type="predicted"/>
<dbReference type="OrthoDB" id="7840164at2"/>
<dbReference type="Gene3D" id="3.55.50.60">
    <property type="entry name" value="DotD protein"/>
    <property type="match status" value="1"/>
</dbReference>
<accession>A0A2T7G3P2</accession>
<sequence>MGTWMRLAQNIFLNFLLLSATACTVAREPESTSLSALIEAETSVVDREIANAGLYNGVLEPYATGTATLKNPDYVTDERLMTVVHSAFTGPIEDFVSRMALETGYRVTAQGEKPGAPILITLVQRNLPAMGALSEALFQAKNRVELVVDQRTKTMTIIYSRPERSPVPHIEDTET</sequence>
<keyword evidence="1" id="KW-0732">Signal</keyword>
<dbReference type="InterPro" id="IPR031817">
    <property type="entry name" value="DotD"/>
</dbReference>
<reference evidence="2 3" key="1">
    <citation type="submission" date="2018-04" db="EMBL/GenBank/DDBJ databases">
        <title>Pelagivirga bohaiensis gen. nov., sp. nov., a bacterium isolated from the Bohai Sea.</title>
        <authorList>
            <person name="Ji X."/>
        </authorList>
    </citation>
    <scope>NUCLEOTIDE SEQUENCE [LARGE SCALE GENOMIC DNA]</scope>
    <source>
        <strain evidence="2 3">BH-SD19</strain>
    </source>
</reference>
<evidence type="ECO:0008006" key="4">
    <source>
        <dbReference type="Google" id="ProtNLM"/>
    </source>
</evidence>
<name>A0A2T7G3P2_9RHOB</name>
<feature type="signal peptide" evidence="1">
    <location>
        <begin position="1"/>
        <end position="22"/>
    </location>
</feature>
<dbReference type="InterPro" id="IPR038140">
    <property type="entry name" value="DotD_sf"/>
</dbReference>
<keyword evidence="3" id="KW-1185">Reference proteome</keyword>
<dbReference type="EMBL" id="QCYH01000012">
    <property type="protein sequence ID" value="PVA09041.1"/>
    <property type="molecule type" value="Genomic_DNA"/>
</dbReference>
<dbReference type="AlphaFoldDB" id="A0A2T7G3P2"/>
<gene>
    <name evidence="2" type="ORF">DC366_15900</name>
</gene>
<comment type="caution">
    <text evidence="2">The sequence shown here is derived from an EMBL/GenBank/DDBJ whole genome shotgun (WGS) entry which is preliminary data.</text>
</comment>
<evidence type="ECO:0000313" key="3">
    <source>
        <dbReference type="Proteomes" id="UP000244446"/>
    </source>
</evidence>
<dbReference type="PROSITE" id="PS51257">
    <property type="entry name" value="PROKAR_LIPOPROTEIN"/>
    <property type="match status" value="1"/>
</dbReference>
<organism evidence="2 3">
    <name type="scientific">Pelagivirga sediminicola</name>
    <dbReference type="NCBI Taxonomy" id="2170575"/>
    <lineage>
        <taxon>Bacteria</taxon>
        <taxon>Pseudomonadati</taxon>
        <taxon>Pseudomonadota</taxon>
        <taxon>Alphaproteobacteria</taxon>
        <taxon>Rhodobacterales</taxon>
        <taxon>Paracoccaceae</taxon>
        <taxon>Pelagivirga</taxon>
    </lineage>
</organism>
<dbReference type="Pfam" id="PF16816">
    <property type="entry name" value="DotD"/>
    <property type="match status" value="1"/>
</dbReference>
<feature type="chain" id="PRO_5015520428" description="DotD/TraH family lipoprotein" evidence="1">
    <location>
        <begin position="23"/>
        <end position="175"/>
    </location>
</feature>
<dbReference type="Proteomes" id="UP000244446">
    <property type="component" value="Unassembled WGS sequence"/>
</dbReference>
<protein>
    <recommendedName>
        <fullName evidence="4">DotD/TraH family lipoprotein</fullName>
    </recommendedName>
</protein>